<accession>A0A7W7C455</accession>
<gene>
    <name evidence="1" type="ORF">HNR67_000335</name>
</gene>
<keyword evidence="2" id="KW-1185">Reference proteome</keyword>
<reference evidence="1 2" key="1">
    <citation type="submission" date="2020-08" db="EMBL/GenBank/DDBJ databases">
        <title>Sequencing the genomes of 1000 actinobacteria strains.</title>
        <authorList>
            <person name="Klenk H.-P."/>
        </authorList>
    </citation>
    <scope>NUCLEOTIDE SEQUENCE [LARGE SCALE GENOMIC DNA]</scope>
    <source>
        <strain evidence="1 2">DSM 44230</strain>
    </source>
</reference>
<evidence type="ECO:0000313" key="2">
    <source>
        <dbReference type="Proteomes" id="UP000533598"/>
    </source>
</evidence>
<evidence type="ECO:0000313" key="1">
    <source>
        <dbReference type="EMBL" id="MBB4674217.1"/>
    </source>
</evidence>
<dbReference type="RefSeq" id="WP_185000235.1">
    <property type="nucleotide sequence ID" value="NZ_BAAAUI010000011.1"/>
</dbReference>
<organism evidence="1 2">
    <name type="scientific">Crossiella cryophila</name>
    <dbReference type="NCBI Taxonomy" id="43355"/>
    <lineage>
        <taxon>Bacteria</taxon>
        <taxon>Bacillati</taxon>
        <taxon>Actinomycetota</taxon>
        <taxon>Actinomycetes</taxon>
        <taxon>Pseudonocardiales</taxon>
        <taxon>Pseudonocardiaceae</taxon>
        <taxon>Crossiella</taxon>
    </lineage>
</organism>
<sequence>MTTGDRALGRMLPVRAELAAILPGGGLRRGSTVAVRGSTALLLGLLSTATAAGSWAAVVGLPGLGLAAAAEAGVAVQRLALVPRPRRESAAVTAALLDGLDLVVLANPTALAPAQARKLEVRARHRGSVLLAFGTWPGADLQLSCVDTRWHGLENGHGQLTRSDLLIEVTGRRAAPRPHRDWLSLEGPGTPPPDEFGEVGLAPASAAAVDAATGRTPAVGVATRRAAVRSVPAAGTAARRAAAENVPAVGAAARDTAARSVPTAGTARGAVAGSVSAVGAARSAAAGSVPAASGPAVGAARVRVAARNAVAVGVPAVRVAAADAAPPGAVPVGAAPPGTVAVGAAMPGVVAMSAAAARVADVGVAADVALTG</sequence>
<comment type="caution">
    <text evidence="1">The sequence shown here is derived from an EMBL/GenBank/DDBJ whole genome shotgun (WGS) entry which is preliminary data.</text>
</comment>
<protein>
    <submittedName>
        <fullName evidence="1">Uncharacterized protein</fullName>
    </submittedName>
</protein>
<proteinExistence type="predicted"/>
<name>A0A7W7C455_9PSEU</name>
<dbReference type="AlphaFoldDB" id="A0A7W7C455"/>
<dbReference type="EMBL" id="JACHMH010000001">
    <property type="protein sequence ID" value="MBB4674217.1"/>
    <property type="molecule type" value="Genomic_DNA"/>
</dbReference>
<dbReference type="Proteomes" id="UP000533598">
    <property type="component" value="Unassembled WGS sequence"/>
</dbReference>